<dbReference type="EMBL" id="SRXV01000001">
    <property type="protein sequence ID" value="TGY93845.1"/>
    <property type="molecule type" value="Genomic_DNA"/>
</dbReference>
<evidence type="ECO:0000313" key="3">
    <source>
        <dbReference type="EMBL" id="TGY93845.1"/>
    </source>
</evidence>
<comment type="similarity">
    <text evidence="1">Belongs to the ParD antitoxin family.</text>
</comment>
<accession>A0A4S2HCR8</accession>
<keyword evidence="2" id="KW-1277">Toxin-antitoxin system</keyword>
<reference evidence="3 4" key="1">
    <citation type="journal article" date="2013" name="Int. J. Syst. Evol. Microbiol.">
        <title>Marinicauda pacifica gen. nov., sp. nov., a prosthecate alphaproteobacterium of the family Hyphomonadaceae isolated from deep seawater.</title>
        <authorList>
            <person name="Zhang X.Y."/>
            <person name="Li G.W."/>
            <person name="Wang C.S."/>
            <person name="Zhang Y.J."/>
            <person name="Xu X.W."/>
            <person name="Li H."/>
            <person name="Liu A."/>
            <person name="Liu C."/>
            <person name="Xie B.B."/>
            <person name="Qin Q.L."/>
            <person name="Xu Z."/>
            <person name="Chen X.L."/>
            <person name="Zhou B.C."/>
            <person name="Zhang Y.Z."/>
        </authorList>
    </citation>
    <scope>NUCLEOTIDE SEQUENCE [LARGE SCALE GENOMIC DNA]</scope>
    <source>
        <strain evidence="3 4">P-1 km-3</strain>
    </source>
</reference>
<dbReference type="Pfam" id="PF03693">
    <property type="entry name" value="ParD_antitoxin"/>
    <property type="match status" value="1"/>
</dbReference>
<dbReference type="Gene3D" id="6.10.10.120">
    <property type="entry name" value="Antitoxin ParD1-like"/>
    <property type="match status" value="1"/>
</dbReference>
<dbReference type="OrthoDB" id="9811310at2"/>
<dbReference type="PANTHER" id="PTHR36582:SF2">
    <property type="entry name" value="ANTITOXIN PARD"/>
    <property type="match status" value="1"/>
</dbReference>
<dbReference type="RefSeq" id="WP_135943040.1">
    <property type="nucleotide sequence ID" value="NZ_BMEI01000001.1"/>
</dbReference>
<dbReference type="AlphaFoldDB" id="A0A4S2HCR8"/>
<gene>
    <name evidence="3" type="ORF">E5162_00690</name>
</gene>
<dbReference type="Proteomes" id="UP000305451">
    <property type="component" value="Unassembled WGS sequence"/>
</dbReference>
<dbReference type="InterPro" id="IPR010985">
    <property type="entry name" value="Ribbon_hlx_hlx"/>
</dbReference>
<dbReference type="CDD" id="cd22231">
    <property type="entry name" value="RHH_NikR_HicB-like"/>
    <property type="match status" value="1"/>
</dbReference>
<comment type="caution">
    <text evidence="3">The sequence shown here is derived from an EMBL/GenBank/DDBJ whole genome shotgun (WGS) entry which is preliminary data.</text>
</comment>
<protein>
    <submittedName>
        <fullName evidence="3">Type II toxin-antitoxin system ParD family antitoxin</fullName>
    </submittedName>
</protein>
<proteinExistence type="inferred from homology"/>
<sequence>MPTMNVSLPEGLKAVVDEAVGSGRYASASDYVRDLIRKDEEIKQKRAEFIRLIREGEESGISEQSVEEIFAEARAEAIERGYKD</sequence>
<dbReference type="GO" id="GO:0006355">
    <property type="term" value="P:regulation of DNA-templated transcription"/>
    <property type="evidence" value="ECO:0007669"/>
    <property type="project" value="InterPro"/>
</dbReference>
<evidence type="ECO:0000256" key="2">
    <source>
        <dbReference type="ARBA" id="ARBA00022649"/>
    </source>
</evidence>
<dbReference type="InterPro" id="IPR038296">
    <property type="entry name" value="ParD_sf"/>
</dbReference>
<name>A0A4S2HCR8_9PROT</name>
<dbReference type="InterPro" id="IPR022789">
    <property type="entry name" value="ParD"/>
</dbReference>
<dbReference type="SUPFAM" id="SSF47598">
    <property type="entry name" value="Ribbon-helix-helix"/>
    <property type="match status" value="1"/>
</dbReference>
<organism evidence="3 4">
    <name type="scientific">Marinicauda pacifica</name>
    <dbReference type="NCBI Taxonomy" id="1133559"/>
    <lineage>
        <taxon>Bacteria</taxon>
        <taxon>Pseudomonadati</taxon>
        <taxon>Pseudomonadota</taxon>
        <taxon>Alphaproteobacteria</taxon>
        <taxon>Maricaulales</taxon>
        <taxon>Maricaulaceae</taxon>
        <taxon>Marinicauda</taxon>
    </lineage>
</organism>
<evidence type="ECO:0000313" key="4">
    <source>
        <dbReference type="Proteomes" id="UP000305451"/>
    </source>
</evidence>
<dbReference type="NCBIfam" id="TIGR02606">
    <property type="entry name" value="antidote_CC2985"/>
    <property type="match status" value="1"/>
</dbReference>
<evidence type="ECO:0000256" key="1">
    <source>
        <dbReference type="ARBA" id="ARBA00008580"/>
    </source>
</evidence>
<keyword evidence="4" id="KW-1185">Reference proteome</keyword>
<dbReference type="PANTHER" id="PTHR36582">
    <property type="entry name" value="ANTITOXIN PARD"/>
    <property type="match status" value="1"/>
</dbReference>